<gene>
    <name evidence="1" type="ORF">PAN31108_01444</name>
</gene>
<accession>A0A5E4TJ78</accession>
<sequence>MESGHNPLHKIQITFDKGRLPQGENILYPDDFASRPVLRALLSAEDRRLYALLRAYGLSSVEAWSAAFAKRFHIHPDAVAKVAEVYESTSIAKSELLEVLDTTDPHTLKIEWARQVQLMKVEAEDVAIHLRQAYPVDHRAIAQSQCAQPHDHAALAAILDKRSREIEAKEAAECRDGPEIDWSRKFEGE</sequence>
<evidence type="ECO:0000313" key="1">
    <source>
        <dbReference type="EMBL" id="VVD87322.1"/>
    </source>
</evidence>
<dbReference type="AlphaFoldDB" id="A0A5E4TJ78"/>
<reference evidence="1 2" key="1">
    <citation type="submission" date="2019-08" db="EMBL/GenBank/DDBJ databases">
        <authorList>
            <person name="Peeters C."/>
        </authorList>
    </citation>
    <scope>NUCLEOTIDE SEQUENCE [LARGE SCALE GENOMIC DNA]</scope>
    <source>
        <strain evidence="1 2">LMG 31108</strain>
    </source>
</reference>
<dbReference type="Proteomes" id="UP000406256">
    <property type="component" value="Unassembled WGS sequence"/>
</dbReference>
<name>A0A5E4TJ78_9BURK</name>
<organism evidence="1 2">
    <name type="scientific">Pandoraea anhela</name>
    <dbReference type="NCBI Taxonomy" id="2508295"/>
    <lineage>
        <taxon>Bacteria</taxon>
        <taxon>Pseudomonadati</taxon>
        <taxon>Pseudomonadota</taxon>
        <taxon>Betaproteobacteria</taxon>
        <taxon>Burkholderiales</taxon>
        <taxon>Burkholderiaceae</taxon>
        <taxon>Pandoraea</taxon>
    </lineage>
</organism>
<protein>
    <submittedName>
        <fullName evidence="1">Uncharacterized protein</fullName>
    </submittedName>
</protein>
<proteinExistence type="predicted"/>
<dbReference type="OrthoDB" id="9933294at2"/>
<dbReference type="EMBL" id="CABPSB010000003">
    <property type="protein sequence ID" value="VVD87322.1"/>
    <property type="molecule type" value="Genomic_DNA"/>
</dbReference>
<keyword evidence="2" id="KW-1185">Reference proteome</keyword>
<evidence type="ECO:0000313" key="2">
    <source>
        <dbReference type="Proteomes" id="UP000406256"/>
    </source>
</evidence>
<dbReference type="RefSeq" id="WP_150668179.1">
    <property type="nucleotide sequence ID" value="NZ_CABPSB010000003.1"/>
</dbReference>